<proteinExistence type="inferred from homology"/>
<comment type="subcellular location">
    <subcellularLocation>
        <location evidence="7">Cytoplasm</location>
    </subcellularLocation>
</comment>
<dbReference type="InterPro" id="IPR023091">
    <property type="entry name" value="MetalPrtase_cat_dom_sf_prd"/>
</dbReference>
<evidence type="ECO:0000256" key="4">
    <source>
        <dbReference type="ARBA" id="ARBA00022759"/>
    </source>
</evidence>
<name>A0A932LZA2_UNCTE</name>
<keyword evidence="5 7" id="KW-0378">Hydrolase</keyword>
<keyword evidence="2 7" id="KW-0540">Nuclease</keyword>
<keyword evidence="7" id="KW-0698">rRNA processing</keyword>
<evidence type="ECO:0000256" key="3">
    <source>
        <dbReference type="ARBA" id="ARBA00022723"/>
    </source>
</evidence>
<dbReference type="GO" id="GO:0005737">
    <property type="term" value="C:cytoplasm"/>
    <property type="evidence" value="ECO:0007669"/>
    <property type="project" value="UniProtKB-SubCell"/>
</dbReference>
<comment type="caution">
    <text evidence="8">The sequence shown here is derived from an EMBL/GenBank/DDBJ whole genome shotgun (WGS) entry which is preliminary data.</text>
</comment>
<dbReference type="InterPro" id="IPR020549">
    <property type="entry name" value="YbeY_CS"/>
</dbReference>
<evidence type="ECO:0000256" key="6">
    <source>
        <dbReference type="ARBA" id="ARBA00022833"/>
    </source>
</evidence>
<dbReference type="AlphaFoldDB" id="A0A932LZA2"/>
<comment type="similarity">
    <text evidence="1 7">Belongs to the endoribonuclease YbeY family.</text>
</comment>
<dbReference type="GO" id="GO:0004222">
    <property type="term" value="F:metalloendopeptidase activity"/>
    <property type="evidence" value="ECO:0007669"/>
    <property type="project" value="InterPro"/>
</dbReference>
<keyword evidence="7" id="KW-0690">Ribosome biogenesis</keyword>
<dbReference type="InterPro" id="IPR002036">
    <property type="entry name" value="YbeY"/>
</dbReference>
<dbReference type="GO" id="GO:0004521">
    <property type="term" value="F:RNA endonuclease activity"/>
    <property type="evidence" value="ECO:0007669"/>
    <property type="project" value="UniProtKB-UniRule"/>
</dbReference>
<accession>A0A932LZA2</accession>
<dbReference type="PANTHER" id="PTHR46986">
    <property type="entry name" value="ENDORIBONUCLEASE YBEY, CHLOROPLASTIC"/>
    <property type="match status" value="1"/>
</dbReference>
<dbReference type="Proteomes" id="UP000741360">
    <property type="component" value="Unassembled WGS sequence"/>
</dbReference>
<gene>
    <name evidence="7 8" type="primary">ybeY</name>
    <name evidence="8" type="ORF">HYY65_02340</name>
</gene>
<reference evidence="8" key="1">
    <citation type="submission" date="2020-07" db="EMBL/GenBank/DDBJ databases">
        <title>Huge and variable diversity of episymbiotic CPR bacteria and DPANN archaea in groundwater ecosystems.</title>
        <authorList>
            <person name="He C.Y."/>
            <person name="Keren R."/>
            <person name="Whittaker M."/>
            <person name="Farag I.F."/>
            <person name="Doudna J."/>
            <person name="Cate J.H.D."/>
            <person name="Banfield J.F."/>
        </authorList>
    </citation>
    <scope>NUCLEOTIDE SEQUENCE</scope>
    <source>
        <strain evidence="8">NC_groundwater_717_Ag_S-0.2um_59_8</strain>
    </source>
</reference>
<evidence type="ECO:0000313" key="9">
    <source>
        <dbReference type="Proteomes" id="UP000741360"/>
    </source>
</evidence>
<keyword evidence="6 7" id="KW-0862">Zinc</keyword>
<feature type="binding site" evidence="7">
    <location>
        <position position="116"/>
    </location>
    <ligand>
        <name>Zn(2+)</name>
        <dbReference type="ChEBI" id="CHEBI:29105"/>
        <note>catalytic</note>
    </ligand>
</feature>
<dbReference type="HAMAP" id="MF_00009">
    <property type="entry name" value="Endoribonucl_YbeY"/>
    <property type="match status" value="1"/>
</dbReference>
<dbReference type="NCBIfam" id="TIGR00043">
    <property type="entry name" value="rRNA maturation RNase YbeY"/>
    <property type="match status" value="1"/>
</dbReference>
<feature type="binding site" evidence="7">
    <location>
        <position position="122"/>
    </location>
    <ligand>
        <name>Zn(2+)</name>
        <dbReference type="ChEBI" id="CHEBI:29105"/>
        <note>catalytic</note>
    </ligand>
</feature>
<comment type="function">
    <text evidence="7">Single strand-specific metallo-endoribonuclease involved in late-stage 70S ribosome quality control and in maturation of the 3' terminus of the 16S rRNA.</text>
</comment>
<dbReference type="PANTHER" id="PTHR46986:SF1">
    <property type="entry name" value="ENDORIBONUCLEASE YBEY, CHLOROPLASTIC"/>
    <property type="match status" value="1"/>
</dbReference>
<dbReference type="Gene3D" id="3.40.390.30">
    <property type="entry name" value="Metalloproteases ('zincins'), catalytic domain"/>
    <property type="match status" value="1"/>
</dbReference>
<dbReference type="Pfam" id="PF02130">
    <property type="entry name" value="YbeY"/>
    <property type="match status" value="1"/>
</dbReference>
<evidence type="ECO:0000256" key="5">
    <source>
        <dbReference type="ARBA" id="ARBA00022801"/>
    </source>
</evidence>
<keyword evidence="3 7" id="KW-0479">Metal-binding</keyword>
<keyword evidence="7" id="KW-0963">Cytoplasm</keyword>
<organism evidence="8 9">
    <name type="scientific">Tectimicrobiota bacterium</name>
    <dbReference type="NCBI Taxonomy" id="2528274"/>
    <lineage>
        <taxon>Bacteria</taxon>
        <taxon>Pseudomonadati</taxon>
        <taxon>Nitrospinota/Tectimicrobiota group</taxon>
        <taxon>Candidatus Tectimicrobiota</taxon>
    </lineage>
</organism>
<dbReference type="GO" id="GO:0008270">
    <property type="term" value="F:zinc ion binding"/>
    <property type="evidence" value="ECO:0007669"/>
    <property type="project" value="UniProtKB-UniRule"/>
</dbReference>
<evidence type="ECO:0000256" key="2">
    <source>
        <dbReference type="ARBA" id="ARBA00022722"/>
    </source>
</evidence>
<dbReference type="SUPFAM" id="SSF55486">
    <property type="entry name" value="Metalloproteases ('zincins'), catalytic domain"/>
    <property type="match status" value="1"/>
</dbReference>
<dbReference type="EC" id="3.1.-.-" evidence="7"/>
<protein>
    <recommendedName>
        <fullName evidence="7">Endoribonuclease YbeY</fullName>
        <ecNumber evidence="7">3.1.-.-</ecNumber>
    </recommendedName>
</protein>
<evidence type="ECO:0000256" key="1">
    <source>
        <dbReference type="ARBA" id="ARBA00010875"/>
    </source>
</evidence>
<evidence type="ECO:0000256" key="7">
    <source>
        <dbReference type="HAMAP-Rule" id="MF_00009"/>
    </source>
</evidence>
<dbReference type="GO" id="GO:0006364">
    <property type="term" value="P:rRNA processing"/>
    <property type="evidence" value="ECO:0007669"/>
    <property type="project" value="UniProtKB-UniRule"/>
</dbReference>
<keyword evidence="4 7" id="KW-0255">Endonuclease</keyword>
<sequence length="146" mass="16867">MVLQVENRQKKVKIDRRRIRSKLGKLLGALGCPDRELSVLFVGDEIMRELNRRFRGLDRTTDVLSFPMQEGLDSGVHPFLLGDVVISMDAASRQARRRRHSLEKEMDVLLIHGVLHLLGYDHTGSERQRREMRRRERQLLGIVAGS</sequence>
<feature type="binding site" evidence="7">
    <location>
        <position position="112"/>
    </location>
    <ligand>
        <name>Zn(2+)</name>
        <dbReference type="ChEBI" id="CHEBI:29105"/>
        <note>catalytic</note>
    </ligand>
</feature>
<dbReference type="EMBL" id="JACPSX010000039">
    <property type="protein sequence ID" value="MBI3013912.1"/>
    <property type="molecule type" value="Genomic_DNA"/>
</dbReference>
<comment type="cofactor">
    <cofactor evidence="7">
        <name>Zn(2+)</name>
        <dbReference type="ChEBI" id="CHEBI:29105"/>
    </cofactor>
    <text evidence="7">Binds 1 zinc ion.</text>
</comment>
<dbReference type="PROSITE" id="PS01306">
    <property type="entry name" value="UPF0054"/>
    <property type="match status" value="1"/>
</dbReference>
<evidence type="ECO:0000313" key="8">
    <source>
        <dbReference type="EMBL" id="MBI3013912.1"/>
    </source>
</evidence>